<evidence type="ECO:0000313" key="1">
    <source>
        <dbReference type="EMBL" id="GMS92949.1"/>
    </source>
</evidence>
<proteinExistence type="predicted"/>
<sequence length="73" mass="8331">HDILAHSEVAHYCNRCSAILAPTVTVRVDDTCIGRKREHLLDYLVIRSSHKILSFVHESLLDDVKVGDLHERN</sequence>
<reference evidence="1" key="1">
    <citation type="submission" date="2023-10" db="EMBL/GenBank/DDBJ databases">
        <title>Genome assembly of Pristionchus species.</title>
        <authorList>
            <person name="Yoshida K."/>
            <person name="Sommer R.J."/>
        </authorList>
    </citation>
    <scope>NUCLEOTIDE SEQUENCE</scope>
    <source>
        <strain evidence="1">RS0144</strain>
    </source>
</reference>
<dbReference type="EMBL" id="BTSX01000004">
    <property type="protein sequence ID" value="GMS92949.1"/>
    <property type="molecule type" value="Genomic_DNA"/>
</dbReference>
<name>A0AAV5TG58_9BILA</name>
<feature type="non-terminal residue" evidence="1">
    <location>
        <position position="73"/>
    </location>
</feature>
<organism evidence="1 2">
    <name type="scientific">Pristionchus entomophagus</name>
    <dbReference type="NCBI Taxonomy" id="358040"/>
    <lineage>
        <taxon>Eukaryota</taxon>
        <taxon>Metazoa</taxon>
        <taxon>Ecdysozoa</taxon>
        <taxon>Nematoda</taxon>
        <taxon>Chromadorea</taxon>
        <taxon>Rhabditida</taxon>
        <taxon>Rhabditina</taxon>
        <taxon>Diplogasteromorpha</taxon>
        <taxon>Diplogasteroidea</taxon>
        <taxon>Neodiplogasteridae</taxon>
        <taxon>Pristionchus</taxon>
    </lineage>
</organism>
<evidence type="ECO:0000313" key="2">
    <source>
        <dbReference type="Proteomes" id="UP001432027"/>
    </source>
</evidence>
<comment type="caution">
    <text evidence="1">The sequence shown here is derived from an EMBL/GenBank/DDBJ whole genome shotgun (WGS) entry which is preliminary data.</text>
</comment>
<dbReference type="Proteomes" id="UP001432027">
    <property type="component" value="Unassembled WGS sequence"/>
</dbReference>
<protein>
    <submittedName>
        <fullName evidence="1">Uncharacterized protein</fullName>
    </submittedName>
</protein>
<keyword evidence="2" id="KW-1185">Reference proteome</keyword>
<gene>
    <name evidence="1" type="ORF">PENTCL1PPCAC_15124</name>
</gene>
<accession>A0AAV5TG58</accession>
<dbReference type="AlphaFoldDB" id="A0AAV5TG58"/>
<feature type="non-terminal residue" evidence="1">
    <location>
        <position position="1"/>
    </location>
</feature>